<name>A0ABW9DA47_9BURK</name>
<sequence>MMPSPAISTPRPLPRKREHADKRPQLSLAGAVPAHASNDDVSSSGLAPAKAIQKDEAPRARRKPIQTNEGQSDSRLANLARLDALRTEIRLLVDVIARGADVQLLDLMRDETGSYSRHKAAQEARTWASAAGVTLETGLMQLDRALRPAST</sequence>
<dbReference type="Proteomes" id="UP001629367">
    <property type="component" value="Unassembled WGS sequence"/>
</dbReference>
<evidence type="ECO:0000313" key="3">
    <source>
        <dbReference type="Proteomes" id="UP001629367"/>
    </source>
</evidence>
<evidence type="ECO:0000313" key="2">
    <source>
        <dbReference type="EMBL" id="MFM0595358.1"/>
    </source>
</evidence>
<accession>A0ABW9DA47</accession>
<feature type="compositionally biased region" description="Polar residues" evidence="1">
    <location>
        <begin position="65"/>
        <end position="74"/>
    </location>
</feature>
<evidence type="ECO:0000256" key="1">
    <source>
        <dbReference type="SAM" id="MobiDB-lite"/>
    </source>
</evidence>
<proteinExistence type="predicted"/>
<feature type="region of interest" description="Disordered" evidence="1">
    <location>
        <begin position="1"/>
        <end position="74"/>
    </location>
</feature>
<organism evidence="2 3">
    <name type="scientific">Paraburkholderia dilworthii</name>
    <dbReference type="NCBI Taxonomy" id="948106"/>
    <lineage>
        <taxon>Bacteria</taxon>
        <taxon>Pseudomonadati</taxon>
        <taxon>Pseudomonadota</taxon>
        <taxon>Betaproteobacteria</taxon>
        <taxon>Burkholderiales</taxon>
        <taxon>Burkholderiaceae</taxon>
        <taxon>Paraburkholderia</taxon>
    </lineage>
</organism>
<keyword evidence="3" id="KW-1185">Reference proteome</keyword>
<protein>
    <submittedName>
        <fullName evidence="2">Uncharacterized protein</fullName>
    </submittedName>
</protein>
<gene>
    <name evidence="2" type="ORF">PQQ68_20245</name>
</gene>
<reference evidence="2 3" key="1">
    <citation type="journal article" date="2024" name="Chem. Sci.">
        <title>Discovery of megapolipeptins by genome mining of a Burkholderiales bacteria collection.</title>
        <authorList>
            <person name="Paulo B.S."/>
            <person name="Recchia M.J.J."/>
            <person name="Lee S."/>
            <person name="Fergusson C.H."/>
            <person name="Romanowski S.B."/>
            <person name="Hernandez A."/>
            <person name="Krull N."/>
            <person name="Liu D.Y."/>
            <person name="Cavanagh H."/>
            <person name="Bos A."/>
            <person name="Gray C.A."/>
            <person name="Murphy B.T."/>
            <person name="Linington R.G."/>
            <person name="Eustaquio A.S."/>
        </authorList>
    </citation>
    <scope>NUCLEOTIDE SEQUENCE [LARGE SCALE GENOMIC DNA]</scope>
    <source>
        <strain evidence="2 3">RL17-335-BIF-A</strain>
    </source>
</reference>
<comment type="caution">
    <text evidence="2">The sequence shown here is derived from an EMBL/GenBank/DDBJ whole genome shotgun (WGS) entry which is preliminary data.</text>
</comment>
<dbReference type="EMBL" id="JAQQBZ010000014">
    <property type="protein sequence ID" value="MFM0595358.1"/>
    <property type="molecule type" value="Genomic_DNA"/>
</dbReference>